<protein>
    <submittedName>
        <fullName evidence="9">Multidrug efflux pump subunit AcrA (Membrane-fusion protein)</fullName>
    </submittedName>
</protein>
<dbReference type="InterPro" id="IPR058637">
    <property type="entry name" value="YknX-like_C"/>
</dbReference>
<feature type="domain" description="YknX-like beta-barrel" evidence="8">
    <location>
        <begin position="237"/>
        <end position="327"/>
    </location>
</feature>
<dbReference type="PANTHER" id="PTHR32347:SF14">
    <property type="entry name" value="EFFLUX SYSTEM COMPONENT YKNX-RELATED"/>
    <property type="match status" value="1"/>
</dbReference>
<evidence type="ECO:0000313" key="9">
    <source>
        <dbReference type="EMBL" id="MBM7716122.1"/>
    </source>
</evidence>
<evidence type="ECO:0000256" key="5">
    <source>
        <dbReference type="SAM" id="Phobius"/>
    </source>
</evidence>
<dbReference type="PANTHER" id="PTHR32347">
    <property type="entry name" value="EFFLUX SYSTEM COMPONENT YKNX-RELATED"/>
    <property type="match status" value="1"/>
</dbReference>
<evidence type="ECO:0000256" key="4">
    <source>
        <dbReference type="SAM" id="MobiDB-lite"/>
    </source>
</evidence>
<feature type="domain" description="YknX-like C-terminal permuted SH3-like" evidence="7">
    <location>
        <begin position="336"/>
        <end position="402"/>
    </location>
</feature>
<evidence type="ECO:0000313" key="10">
    <source>
        <dbReference type="Proteomes" id="UP000823485"/>
    </source>
</evidence>
<organism evidence="9 10">
    <name type="scientific">Siminovitchia thermophila</name>
    <dbReference type="NCBI Taxonomy" id="1245522"/>
    <lineage>
        <taxon>Bacteria</taxon>
        <taxon>Bacillati</taxon>
        <taxon>Bacillota</taxon>
        <taxon>Bacilli</taxon>
        <taxon>Bacillales</taxon>
        <taxon>Bacillaceae</taxon>
        <taxon>Siminovitchia</taxon>
    </lineage>
</organism>
<keyword evidence="10" id="KW-1185">Reference proteome</keyword>
<dbReference type="Pfam" id="PF25990">
    <property type="entry name" value="Beta-barrel_YknX"/>
    <property type="match status" value="1"/>
</dbReference>
<accession>A0ABS2R8Z1</accession>
<dbReference type="Pfam" id="PF25984">
    <property type="entry name" value="BSH_YknX"/>
    <property type="match status" value="1"/>
</dbReference>
<evidence type="ECO:0000259" key="8">
    <source>
        <dbReference type="Pfam" id="PF25990"/>
    </source>
</evidence>
<dbReference type="Gene3D" id="2.40.30.170">
    <property type="match status" value="1"/>
</dbReference>
<keyword evidence="5" id="KW-0812">Transmembrane</keyword>
<feature type="domain" description="YknX-like barrel-sandwich hybrid" evidence="6">
    <location>
        <begin position="69"/>
        <end position="231"/>
    </location>
</feature>
<evidence type="ECO:0000259" key="7">
    <source>
        <dbReference type="Pfam" id="PF25989"/>
    </source>
</evidence>
<dbReference type="InterPro" id="IPR050465">
    <property type="entry name" value="UPF0194_transport"/>
</dbReference>
<sequence>MKKKVWIWILSIVVGLGIIAAIVFFFIQNRIASVSEEMSEETFTVQKAAERELSETILVTGKIVPESEQKVFIEPDKGSIIEYSVAENQKVKAGDPLFKYDASKLQSELNKAVRERDLIQKRAKAEEKQIADMNKRIKNAKANSGSASASSEQEAEVPIESVDDLTKEKTEIEIQHETTKAEIVAAQEQINDLDKQIKEMTVVSKIDGMVVKVDKNAVSTENASPEPVVHIISNQPFKVIGTMSEFDAVKIKEKQSVIIRPKVYKDREWKGEIESVSQFPNEEGSGGGEDFSGGGGSGGSVTMYPFKVKITDDTSELRQGFHVSLEINVAAEGKSLAIPHAALHEEDGADVVYVLKDDKLERREVQKGAMNDEFVEIKEGVKKDELVVIEPTEGLHDGMEVTSFDEVE</sequence>
<comment type="subcellular location">
    <subcellularLocation>
        <location evidence="1">Cell envelope</location>
    </subcellularLocation>
</comment>
<evidence type="ECO:0000256" key="1">
    <source>
        <dbReference type="ARBA" id="ARBA00004196"/>
    </source>
</evidence>
<dbReference type="InterPro" id="IPR058636">
    <property type="entry name" value="Beta-barrel_YknX"/>
</dbReference>
<name>A0ABS2R8Z1_9BACI</name>
<evidence type="ECO:0000256" key="3">
    <source>
        <dbReference type="SAM" id="Coils"/>
    </source>
</evidence>
<keyword evidence="2 3" id="KW-0175">Coiled coil</keyword>
<feature type="compositionally biased region" description="Gly residues" evidence="4">
    <location>
        <begin position="284"/>
        <end position="296"/>
    </location>
</feature>
<dbReference type="Proteomes" id="UP000823485">
    <property type="component" value="Unassembled WGS sequence"/>
</dbReference>
<evidence type="ECO:0000259" key="6">
    <source>
        <dbReference type="Pfam" id="PF25984"/>
    </source>
</evidence>
<keyword evidence="5" id="KW-0472">Membrane</keyword>
<dbReference type="InterPro" id="IPR010916">
    <property type="entry name" value="TonB_box_CS"/>
</dbReference>
<dbReference type="Gene3D" id="2.40.420.20">
    <property type="match status" value="1"/>
</dbReference>
<dbReference type="InterPro" id="IPR058639">
    <property type="entry name" value="BSH_YknX-like"/>
</dbReference>
<feature type="transmembrane region" description="Helical" evidence="5">
    <location>
        <begin position="7"/>
        <end position="27"/>
    </location>
</feature>
<proteinExistence type="predicted"/>
<dbReference type="RefSeq" id="WP_077112949.1">
    <property type="nucleotide sequence ID" value="NZ_JAFBFH010000022.1"/>
</dbReference>
<comment type="caution">
    <text evidence="9">The sequence shown here is derived from an EMBL/GenBank/DDBJ whole genome shotgun (WGS) entry which is preliminary data.</text>
</comment>
<dbReference type="EMBL" id="JAFBFH010000022">
    <property type="protein sequence ID" value="MBM7716122.1"/>
    <property type="molecule type" value="Genomic_DNA"/>
</dbReference>
<dbReference type="Gene3D" id="1.10.287.1490">
    <property type="match status" value="1"/>
</dbReference>
<keyword evidence="5" id="KW-1133">Transmembrane helix</keyword>
<dbReference type="PROSITE" id="PS00430">
    <property type="entry name" value="TONB_DEPENDENT_REC_1"/>
    <property type="match status" value="1"/>
</dbReference>
<reference evidence="9 10" key="1">
    <citation type="submission" date="2021-01" db="EMBL/GenBank/DDBJ databases">
        <title>Genomic Encyclopedia of Type Strains, Phase IV (KMG-IV): sequencing the most valuable type-strain genomes for metagenomic binning, comparative biology and taxonomic classification.</title>
        <authorList>
            <person name="Goeker M."/>
        </authorList>
    </citation>
    <scope>NUCLEOTIDE SEQUENCE [LARGE SCALE GENOMIC DNA]</scope>
    <source>
        <strain evidence="9 10">DSM 105453</strain>
    </source>
</reference>
<evidence type="ECO:0000256" key="2">
    <source>
        <dbReference type="ARBA" id="ARBA00023054"/>
    </source>
</evidence>
<feature type="region of interest" description="Disordered" evidence="4">
    <location>
        <begin position="275"/>
        <end position="296"/>
    </location>
</feature>
<feature type="coiled-coil region" evidence="3">
    <location>
        <begin position="102"/>
        <end position="203"/>
    </location>
</feature>
<gene>
    <name evidence="9" type="ORF">JOC94_003133</name>
</gene>
<dbReference type="Pfam" id="PF25989">
    <property type="entry name" value="YknX_C"/>
    <property type="match status" value="1"/>
</dbReference>